<sequence>MSHHHLVIGAGPVGRHVATLLAERGERVTVVTRSGRDTGLSGVGHVALDASDAEALTRTADGAAVLYNCANPGDYTQWERTWPPLAASMLSAAERTGAVYAITGNLYPYGPVDRPMRPDTPDAATDHKGILRARLWADALGAHRAGRVRAVEVRASDYVGPGIGANGHVTRVLPAALQGKAVTMIGRTDLPHTFTDVLDVARTLVAAASDERAHGRTWMVPSNAPRTQRQALTDVLAAAGEPPVPVRRVPAAAIRALGLVSPMMRELADMTYQWTAPYVVDDAESRTWFGIEPTPWDEVCRRTVA</sequence>
<feature type="domain" description="NAD-dependent epimerase/dehydratase" evidence="1">
    <location>
        <begin position="6"/>
        <end position="217"/>
    </location>
</feature>
<dbReference type="Gene3D" id="3.40.50.720">
    <property type="entry name" value="NAD(P)-binding Rossmann-like Domain"/>
    <property type="match status" value="1"/>
</dbReference>
<evidence type="ECO:0000259" key="1">
    <source>
        <dbReference type="Pfam" id="PF01370"/>
    </source>
</evidence>
<dbReference type="InterPro" id="IPR001509">
    <property type="entry name" value="Epimerase_deHydtase"/>
</dbReference>
<dbReference type="PANTHER" id="PTHR43245">
    <property type="entry name" value="BIFUNCTIONAL POLYMYXIN RESISTANCE PROTEIN ARNA"/>
    <property type="match status" value="1"/>
</dbReference>
<dbReference type="Proteomes" id="UP001370299">
    <property type="component" value="Unassembled WGS sequence"/>
</dbReference>
<protein>
    <submittedName>
        <fullName evidence="2">NAD-dependent epimerase/dehydratase family protein</fullName>
    </submittedName>
</protein>
<keyword evidence="3" id="KW-1185">Reference proteome</keyword>
<evidence type="ECO:0000313" key="3">
    <source>
        <dbReference type="Proteomes" id="UP001370299"/>
    </source>
</evidence>
<proteinExistence type="predicted"/>
<accession>A0ABU8YDL2</accession>
<organism evidence="2 3">
    <name type="scientific">Curtobacterium citreum</name>
    <dbReference type="NCBI Taxonomy" id="2036"/>
    <lineage>
        <taxon>Bacteria</taxon>
        <taxon>Bacillati</taxon>
        <taxon>Actinomycetota</taxon>
        <taxon>Actinomycetes</taxon>
        <taxon>Micrococcales</taxon>
        <taxon>Microbacteriaceae</taxon>
        <taxon>Curtobacterium</taxon>
    </lineage>
</organism>
<dbReference type="InterPro" id="IPR050177">
    <property type="entry name" value="Lipid_A_modif_metabolic_enz"/>
</dbReference>
<comment type="caution">
    <text evidence="2">The sequence shown here is derived from an EMBL/GenBank/DDBJ whole genome shotgun (WGS) entry which is preliminary data.</text>
</comment>
<dbReference type="InterPro" id="IPR036291">
    <property type="entry name" value="NAD(P)-bd_dom_sf"/>
</dbReference>
<dbReference type="EMBL" id="JBBLYY010000068">
    <property type="protein sequence ID" value="MEK0172607.1"/>
    <property type="molecule type" value="Genomic_DNA"/>
</dbReference>
<dbReference type="Pfam" id="PF01370">
    <property type="entry name" value="Epimerase"/>
    <property type="match status" value="1"/>
</dbReference>
<dbReference type="RefSeq" id="WP_340485276.1">
    <property type="nucleotide sequence ID" value="NZ_JBBLYY010000068.1"/>
</dbReference>
<evidence type="ECO:0000313" key="2">
    <source>
        <dbReference type="EMBL" id="MEK0172607.1"/>
    </source>
</evidence>
<name>A0ABU8YDL2_9MICO</name>
<reference evidence="2 3" key="1">
    <citation type="submission" date="2024-03" db="EMBL/GenBank/DDBJ databases">
        <title>Whole genomes of four grape xylem sap localized bacterial endophytes.</title>
        <authorList>
            <person name="Kumar G."/>
            <person name="Savka M.A."/>
        </authorList>
    </citation>
    <scope>NUCLEOTIDE SEQUENCE [LARGE SCALE GENOMIC DNA]</scope>
    <source>
        <strain evidence="2 3">RIT_GXS8</strain>
    </source>
</reference>
<gene>
    <name evidence="2" type="ORF">WMN62_14115</name>
</gene>
<feature type="non-terminal residue" evidence="2">
    <location>
        <position position="305"/>
    </location>
</feature>
<dbReference type="SUPFAM" id="SSF51735">
    <property type="entry name" value="NAD(P)-binding Rossmann-fold domains"/>
    <property type="match status" value="1"/>
</dbReference>